<dbReference type="SUPFAM" id="SSF53474">
    <property type="entry name" value="alpha/beta-Hydrolases"/>
    <property type="match status" value="1"/>
</dbReference>
<gene>
    <name evidence="7" type="ORF">L873DRAFT_1684969</name>
</gene>
<keyword evidence="5" id="KW-0496">Mitochondrion</keyword>
<comment type="subcellular location">
    <subcellularLocation>
        <location evidence="2">Endoplasmic reticulum</location>
    </subcellularLocation>
    <subcellularLocation>
        <location evidence="3">Membrane</location>
    </subcellularLocation>
    <subcellularLocation>
        <location evidence="1">Mitochondrion</location>
    </subcellularLocation>
</comment>
<sequence length="133" mass="14644">MSADLGLALVSDPDGDHSADLVFIHGLGGHRSRTFTNKHSEFWPPWLTKVIPKGRVWTYGYNAKAILGSEDDLSLHATKLLRALVADDVGRKKGKSSNRDRPTRPLIFLAHSLGGIVVKKVSLLSHHCRRTLA</sequence>
<keyword evidence="4" id="KW-0256">Endoplasmic reticulum</keyword>
<dbReference type="InterPro" id="IPR029058">
    <property type="entry name" value="AB_hydrolase_fold"/>
</dbReference>
<evidence type="ECO:0000256" key="5">
    <source>
        <dbReference type="ARBA" id="ARBA00023128"/>
    </source>
</evidence>
<evidence type="ECO:0000256" key="2">
    <source>
        <dbReference type="ARBA" id="ARBA00004240"/>
    </source>
</evidence>
<evidence type="ECO:0000256" key="4">
    <source>
        <dbReference type="ARBA" id="ARBA00022824"/>
    </source>
</evidence>
<dbReference type="InterPro" id="IPR052374">
    <property type="entry name" value="SERAC1"/>
</dbReference>
<dbReference type="STRING" id="1336337.A0A3N4JZC1"/>
<dbReference type="GO" id="GO:0005783">
    <property type="term" value="C:endoplasmic reticulum"/>
    <property type="evidence" value="ECO:0007669"/>
    <property type="project" value="UniProtKB-SubCell"/>
</dbReference>
<evidence type="ECO:0000313" key="8">
    <source>
        <dbReference type="Proteomes" id="UP000276215"/>
    </source>
</evidence>
<dbReference type="GO" id="GO:0005739">
    <property type="term" value="C:mitochondrion"/>
    <property type="evidence" value="ECO:0007669"/>
    <property type="project" value="UniProtKB-SubCell"/>
</dbReference>
<dbReference type="Proteomes" id="UP000276215">
    <property type="component" value="Unassembled WGS sequence"/>
</dbReference>
<accession>A0A3N4JZC1</accession>
<name>A0A3N4JZC1_9PEZI</name>
<dbReference type="AlphaFoldDB" id="A0A3N4JZC1"/>
<dbReference type="PANTHER" id="PTHR48182">
    <property type="entry name" value="PROTEIN SERAC1"/>
    <property type="match status" value="1"/>
</dbReference>
<evidence type="ECO:0000256" key="3">
    <source>
        <dbReference type="ARBA" id="ARBA00004370"/>
    </source>
</evidence>
<keyword evidence="6" id="KW-0472">Membrane</keyword>
<dbReference type="OrthoDB" id="5086500at2759"/>
<evidence type="ECO:0008006" key="9">
    <source>
        <dbReference type="Google" id="ProtNLM"/>
    </source>
</evidence>
<protein>
    <recommendedName>
        <fullName evidence="9">DUF676 domain-containing protein</fullName>
    </recommendedName>
</protein>
<dbReference type="GO" id="GO:0016020">
    <property type="term" value="C:membrane"/>
    <property type="evidence" value="ECO:0007669"/>
    <property type="project" value="UniProtKB-SubCell"/>
</dbReference>
<dbReference type="EMBL" id="ML120390">
    <property type="protein sequence ID" value="RPA99034.1"/>
    <property type="molecule type" value="Genomic_DNA"/>
</dbReference>
<evidence type="ECO:0000256" key="6">
    <source>
        <dbReference type="ARBA" id="ARBA00023136"/>
    </source>
</evidence>
<dbReference type="PANTHER" id="PTHR48182:SF2">
    <property type="entry name" value="PROTEIN SERAC1"/>
    <property type="match status" value="1"/>
</dbReference>
<keyword evidence="8" id="KW-1185">Reference proteome</keyword>
<organism evidence="7 8">
    <name type="scientific">Choiromyces venosus 120613-1</name>
    <dbReference type="NCBI Taxonomy" id="1336337"/>
    <lineage>
        <taxon>Eukaryota</taxon>
        <taxon>Fungi</taxon>
        <taxon>Dikarya</taxon>
        <taxon>Ascomycota</taxon>
        <taxon>Pezizomycotina</taxon>
        <taxon>Pezizomycetes</taxon>
        <taxon>Pezizales</taxon>
        <taxon>Tuberaceae</taxon>
        <taxon>Choiromyces</taxon>
    </lineage>
</organism>
<proteinExistence type="predicted"/>
<evidence type="ECO:0000313" key="7">
    <source>
        <dbReference type="EMBL" id="RPA99034.1"/>
    </source>
</evidence>
<evidence type="ECO:0000256" key="1">
    <source>
        <dbReference type="ARBA" id="ARBA00004173"/>
    </source>
</evidence>
<reference evidence="7 8" key="1">
    <citation type="journal article" date="2018" name="Nat. Ecol. Evol.">
        <title>Pezizomycetes genomes reveal the molecular basis of ectomycorrhizal truffle lifestyle.</title>
        <authorList>
            <person name="Murat C."/>
            <person name="Payen T."/>
            <person name="Noel B."/>
            <person name="Kuo A."/>
            <person name="Morin E."/>
            <person name="Chen J."/>
            <person name="Kohler A."/>
            <person name="Krizsan K."/>
            <person name="Balestrini R."/>
            <person name="Da Silva C."/>
            <person name="Montanini B."/>
            <person name="Hainaut M."/>
            <person name="Levati E."/>
            <person name="Barry K.W."/>
            <person name="Belfiori B."/>
            <person name="Cichocki N."/>
            <person name="Clum A."/>
            <person name="Dockter R.B."/>
            <person name="Fauchery L."/>
            <person name="Guy J."/>
            <person name="Iotti M."/>
            <person name="Le Tacon F."/>
            <person name="Lindquist E.A."/>
            <person name="Lipzen A."/>
            <person name="Malagnac F."/>
            <person name="Mello A."/>
            <person name="Molinier V."/>
            <person name="Miyauchi S."/>
            <person name="Poulain J."/>
            <person name="Riccioni C."/>
            <person name="Rubini A."/>
            <person name="Sitrit Y."/>
            <person name="Splivallo R."/>
            <person name="Traeger S."/>
            <person name="Wang M."/>
            <person name="Zifcakova L."/>
            <person name="Wipf D."/>
            <person name="Zambonelli A."/>
            <person name="Paolocci F."/>
            <person name="Nowrousian M."/>
            <person name="Ottonello S."/>
            <person name="Baldrian P."/>
            <person name="Spatafora J.W."/>
            <person name="Henrissat B."/>
            <person name="Nagy L.G."/>
            <person name="Aury J.M."/>
            <person name="Wincker P."/>
            <person name="Grigoriev I.V."/>
            <person name="Bonfante P."/>
            <person name="Martin F.M."/>
        </authorList>
    </citation>
    <scope>NUCLEOTIDE SEQUENCE [LARGE SCALE GENOMIC DNA]</scope>
    <source>
        <strain evidence="7 8">120613-1</strain>
    </source>
</reference>
<dbReference type="Gene3D" id="3.40.50.1820">
    <property type="entry name" value="alpha/beta hydrolase"/>
    <property type="match status" value="1"/>
</dbReference>